<evidence type="ECO:0000313" key="3">
    <source>
        <dbReference type="Proteomes" id="UP001595846"/>
    </source>
</evidence>
<dbReference type="PANTHER" id="PTHR12526:SF637">
    <property type="entry name" value="GLYCOSYLTRANSFERASE EPSF-RELATED"/>
    <property type="match status" value="1"/>
</dbReference>
<gene>
    <name evidence="2" type="ORF">ACFOUR_11995</name>
</gene>
<dbReference type="SUPFAM" id="SSF53756">
    <property type="entry name" value="UDP-Glycosyltransferase/glycogen phosphorylase"/>
    <property type="match status" value="1"/>
</dbReference>
<dbReference type="EMBL" id="JBHSAQ010000010">
    <property type="protein sequence ID" value="MFC3959085.1"/>
    <property type="molecule type" value="Genomic_DNA"/>
</dbReference>
<dbReference type="AlphaFoldDB" id="A0ABD5NQB2"/>
<dbReference type="Gene3D" id="3.40.50.2000">
    <property type="entry name" value="Glycogen Phosphorylase B"/>
    <property type="match status" value="2"/>
</dbReference>
<feature type="domain" description="Glycosyl transferase family 1" evidence="1">
    <location>
        <begin position="200"/>
        <end position="277"/>
    </location>
</feature>
<dbReference type="PANTHER" id="PTHR12526">
    <property type="entry name" value="GLYCOSYLTRANSFERASE"/>
    <property type="match status" value="1"/>
</dbReference>
<sequence length="310" mass="34662">MNELNILSLTTNKYAPFYQSQVEALNRFGCDTKTISPYKETNKVDNIGYDRSVLDYLKIWPRLYGNLEDEYDIIHANNAKVAPMALSQIRCPVVVTFWGSELMEKHTTLSRICGRIADEVIVPSSAMSPYLSVSHSVIPFGVDKTIFKPMDTSEARDQLGWSQYDDIVLFPYPKSRKVKRYSLAEEAVSSLDSDVVLKTVSGVPHEDMPVYMNASDVILITSERESGPMVIKEAALCNQPIVSTDVGFVAETLDNVPGSFVCDNKTEIVRCLKQALKYGGNADARSKVEDQCSTEKMAQSILDVYNRALR</sequence>
<dbReference type="Pfam" id="PF00534">
    <property type="entry name" value="Glycos_transf_1"/>
    <property type="match status" value="1"/>
</dbReference>
<dbReference type="RefSeq" id="WP_256533517.1">
    <property type="nucleotide sequence ID" value="NZ_CP101824.1"/>
</dbReference>
<dbReference type="Proteomes" id="UP001595846">
    <property type="component" value="Unassembled WGS sequence"/>
</dbReference>
<accession>A0ABD5NQB2</accession>
<proteinExistence type="predicted"/>
<keyword evidence="2" id="KW-0328">Glycosyltransferase</keyword>
<organism evidence="2 3">
    <name type="scientific">Halovivax cerinus</name>
    <dbReference type="NCBI Taxonomy" id="1487865"/>
    <lineage>
        <taxon>Archaea</taxon>
        <taxon>Methanobacteriati</taxon>
        <taxon>Methanobacteriota</taxon>
        <taxon>Stenosarchaea group</taxon>
        <taxon>Halobacteria</taxon>
        <taxon>Halobacteriales</taxon>
        <taxon>Natrialbaceae</taxon>
        <taxon>Halovivax</taxon>
    </lineage>
</organism>
<dbReference type="GO" id="GO:0016757">
    <property type="term" value="F:glycosyltransferase activity"/>
    <property type="evidence" value="ECO:0007669"/>
    <property type="project" value="UniProtKB-KW"/>
</dbReference>
<dbReference type="EC" id="2.4.-.-" evidence="2"/>
<dbReference type="GeneID" id="73902647"/>
<keyword evidence="2" id="KW-0808">Transferase</keyword>
<name>A0ABD5NQB2_9EURY</name>
<keyword evidence="3" id="KW-1185">Reference proteome</keyword>
<comment type="caution">
    <text evidence="2">The sequence shown here is derived from an EMBL/GenBank/DDBJ whole genome shotgun (WGS) entry which is preliminary data.</text>
</comment>
<protein>
    <submittedName>
        <fullName evidence="2">Glycosyltransferase</fullName>
        <ecNumber evidence="2">2.4.-.-</ecNumber>
    </submittedName>
</protein>
<evidence type="ECO:0000313" key="2">
    <source>
        <dbReference type="EMBL" id="MFC3959085.1"/>
    </source>
</evidence>
<dbReference type="InterPro" id="IPR001296">
    <property type="entry name" value="Glyco_trans_1"/>
</dbReference>
<reference evidence="2 3" key="1">
    <citation type="journal article" date="2019" name="Int. J. Syst. Evol. Microbiol.">
        <title>The Global Catalogue of Microorganisms (GCM) 10K type strain sequencing project: providing services to taxonomists for standard genome sequencing and annotation.</title>
        <authorList>
            <consortium name="The Broad Institute Genomics Platform"/>
            <consortium name="The Broad Institute Genome Sequencing Center for Infectious Disease"/>
            <person name="Wu L."/>
            <person name="Ma J."/>
        </authorList>
    </citation>
    <scope>NUCLEOTIDE SEQUENCE [LARGE SCALE GENOMIC DNA]</scope>
    <source>
        <strain evidence="2 3">IBRC-M 10256</strain>
    </source>
</reference>
<evidence type="ECO:0000259" key="1">
    <source>
        <dbReference type="Pfam" id="PF00534"/>
    </source>
</evidence>